<keyword evidence="3" id="KW-0732">Signal</keyword>
<keyword evidence="4" id="KW-0574">Periplasm</keyword>
<reference evidence="9 10" key="1">
    <citation type="journal article" date="2021" name="Microb. Ecol.">
        <title>Candidatus Mesenet longicola: Novel Endosymbionts of Brontispa longissima that Induce Cytoplasmic Incompatibility.</title>
        <authorList>
            <person name="Takano S."/>
            <person name="Gotoh Y."/>
            <person name="Hayashi T."/>
        </authorList>
    </citation>
    <scope>NUCLEOTIDE SEQUENCE [LARGE SCALE GENOMIC DNA]</scope>
    <source>
        <strain evidence="9">L5</strain>
    </source>
</reference>
<dbReference type="Gene3D" id="1.10.40.80">
    <property type="match status" value="1"/>
</dbReference>
<evidence type="ECO:0000259" key="8">
    <source>
        <dbReference type="Pfam" id="PF13462"/>
    </source>
</evidence>
<accession>A0A8J3HY81</accession>
<dbReference type="AlphaFoldDB" id="A0A8J3HY81"/>
<dbReference type="Gene3D" id="3.40.30.10">
    <property type="entry name" value="Glutaredoxin"/>
    <property type="match status" value="1"/>
</dbReference>
<dbReference type="InterPro" id="IPR012336">
    <property type="entry name" value="Thioredoxin-like_fold"/>
</dbReference>
<evidence type="ECO:0000256" key="3">
    <source>
        <dbReference type="ARBA" id="ARBA00022729"/>
    </source>
</evidence>
<evidence type="ECO:0000256" key="7">
    <source>
        <dbReference type="ARBA" id="ARBA00023284"/>
    </source>
</evidence>
<evidence type="ECO:0000256" key="4">
    <source>
        <dbReference type="ARBA" id="ARBA00022764"/>
    </source>
</evidence>
<keyword evidence="10" id="KW-1185">Reference proteome</keyword>
<dbReference type="CDD" id="cd02972">
    <property type="entry name" value="DsbA_family"/>
    <property type="match status" value="1"/>
</dbReference>
<gene>
    <name evidence="9" type="ORF">sL5_07390</name>
</gene>
<comment type="similarity">
    <text evidence="2">Belongs to the thioredoxin family. DsbA subfamily.</text>
</comment>
<keyword evidence="6" id="KW-1015">Disulfide bond</keyword>
<name>A0A8J3HY81_9RICK</name>
<keyword evidence="7" id="KW-0676">Redox-active center</keyword>
<proteinExistence type="inferred from homology"/>
<comment type="caution">
    <text evidence="9">The sequence shown here is derived from an EMBL/GenBank/DDBJ whole genome shotgun (WGS) entry which is preliminary data.</text>
</comment>
<dbReference type="GO" id="GO:0016491">
    <property type="term" value="F:oxidoreductase activity"/>
    <property type="evidence" value="ECO:0007669"/>
    <property type="project" value="UniProtKB-KW"/>
</dbReference>
<dbReference type="InterPro" id="IPR036249">
    <property type="entry name" value="Thioredoxin-like_sf"/>
</dbReference>
<protein>
    <recommendedName>
        <fullName evidence="8">Thioredoxin-like fold domain-containing protein</fullName>
    </recommendedName>
</protein>
<evidence type="ECO:0000256" key="1">
    <source>
        <dbReference type="ARBA" id="ARBA00004418"/>
    </source>
</evidence>
<comment type="subcellular location">
    <subcellularLocation>
        <location evidence="1">Periplasm</location>
    </subcellularLocation>
</comment>
<keyword evidence="5" id="KW-0560">Oxidoreductase</keyword>
<dbReference type="PANTHER" id="PTHR13887:SF14">
    <property type="entry name" value="DISULFIDE BOND FORMATION PROTEIN D"/>
    <property type="match status" value="1"/>
</dbReference>
<feature type="domain" description="Thioredoxin-like fold" evidence="8">
    <location>
        <begin position="63"/>
        <end position="229"/>
    </location>
</feature>
<evidence type="ECO:0000256" key="2">
    <source>
        <dbReference type="ARBA" id="ARBA00005791"/>
    </source>
</evidence>
<dbReference type="Proteomes" id="UP000637906">
    <property type="component" value="Unassembled WGS sequence"/>
</dbReference>
<organism evidence="9 10">
    <name type="scientific">Candidatus Mesenet longicola</name>
    <dbReference type="NCBI Taxonomy" id="1892558"/>
    <lineage>
        <taxon>Bacteria</taxon>
        <taxon>Pseudomonadati</taxon>
        <taxon>Pseudomonadota</taxon>
        <taxon>Alphaproteobacteria</taxon>
        <taxon>Rickettsiales</taxon>
        <taxon>Anaplasmataceae</taxon>
        <taxon>Candidatus Mesenet</taxon>
    </lineage>
</organism>
<dbReference type="PANTHER" id="PTHR13887">
    <property type="entry name" value="GLUTATHIONE S-TRANSFERASE KAPPA"/>
    <property type="match status" value="1"/>
</dbReference>
<evidence type="ECO:0000313" key="9">
    <source>
        <dbReference type="EMBL" id="GHM59746.1"/>
    </source>
</evidence>
<evidence type="ECO:0000256" key="5">
    <source>
        <dbReference type="ARBA" id="ARBA00023002"/>
    </source>
</evidence>
<evidence type="ECO:0000256" key="6">
    <source>
        <dbReference type="ARBA" id="ARBA00023157"/>
    </source>
</evidence>
<dbReference type="GO" id="GO:0042597">
    <property type="term" value="C:periplasmic space"/>
    <property type="evidence" value="ECO:0007669"/>
    <property type="project" value="UniProtKB-SubCell"/>
</dbReference>
<dbReference type="SUPFAM" id="SSF52833">
    <property type="entry name" value="Thioredoxin-like"/>
    <property type="match status" value="1"/>
</dbReference>
<evidence type="ECO:0000313" key="10">
    <source>
        <dbReference type="Proteomes" id="UP000637906"/>
    </source>
</evidence>
<dbReference type="EMBL" id="BNGU01000031">
    <property type="protein sequence ID" value="GHM59746.1"/>
    <property type="molecule type" value="Genomic_DNA"/>
</dbReference>
<dbReference type="Pfam" id="PF13462">
    <property type="entry name" value="Thioredoxin_4"/>
    <property type="match status" value="1"/>
</dbReference>
<sequence>MNFNSTIKAFKILLMYGKVFLFLFLALVFTHLSEAQEHYFSDDSKFSTNVSDLIVDDLLKVLPGDRVIGDKDAPITMIEYASFSCYHCALFHINILPIIEKEYIKTGKVLFIFRSFPLDYKSLKASMLGHCYNNTADYFAFNKAVFSLTDFWNNKSSSLTALENIARVSNISKEKFDQCINDSHVLNIIINQTLLATEKLKITGTPVFFINGKRHEGIHNLKYFTTLFDNMIK</sequence>